<evidence type="ECO:0000313" key="2">
    <source>
        <dbReference type="EMBL" id="BCS29561.1"/>
    </source>
</evidence>
<protein>
    <submittedName>
        <fullName evidence="2">Uncharacterized protein</fullName>
    </submittedName>
</protein>
<feature type="region of interest" description="Disordered" evidence="1">
    <location>
        <begin position="87"/>
        <end position="111"/>
    </location>
</feature>
<dbReference type="KEGG" id="apuu:APUU_71131S"/>
<dbReference type="RefSeq" id="XP_041561747.1">
    <property type="nucleotide sequence ID" value="XM_041696081.1"/>
</dbReference>
<accession>A0A7R8ASK6</accession>
<proteinExistence type="predicted"/>
<feature type="compositionally biased region" description="Basic and acidic residues" evidence="1">
    <location>
        <begin position="94"/>
        <end position="111"/>
    </location>
</feature>
<sequence>MCRRSPTGRSFLPPIKCHISESSVPEEISVMNHDGAVPMPRLAITIGVVSVLCLLLHSVTAYPTPELVRNAAEVAGLELMGRGTSHAIAPSIDLPERPDADPLEQRDNQMP</sequence>
<evidence type="ECO:0000313" key="3">
    <source>
        <dbReference type="Proteomes" id="UP000654913"/>
    </source>
</evidence>
<organism evidence="2 3">
    <name type="scientific">Aspergillus puulaauensis</name>
    <dbReference type="NCBI Taxonomy" id="1220207"/>
    <lineage>
        <taxon>Eukaryota</taxon>
        <taxon>Fungi</taxon>
        <taxon>Dikarya</taxon>
        <taxon>Ascomycota</taxon>
        <taxon>Pezizomycotina</taxon>
        <taxon>Eurotiomycetes</taxon>
        <taxon>Eurotiomycetidae</taxon>
        <taxon>Eurotiales</taxon>
        <taxon>Aspergillaceae</taxon>
        <taxon>Aspergillus</taxon>
    </lineage>
</organism>
<reference evidence="2" key="1">
    <citation type="submission" date="2021-01" db="EMBL/GenBank/DDBJ databases">
        <authorList>
            <consortium name="Aspergillus puulaauensis MK2 genome sequencing consortium"/>
            <person name="Kazuki M."/>
            <person name="Futagami T."/>
        </authorList>
    </citation>
    <scope>NUCLEOTIDE SEQUENCE</scope>
    <source>
        <strain evidence="2">MK2</strain>
    </source>
</reference>
<gene>
    <name evidence="2" type="ORF">APUU_71131S</name>
</gene>
<dbReference type="Proteomes" id="UP000654913">
    <property type="component" value="Chromosome 7"/>
</dbReference>
<evidence type="ECO:0000256" key="1">
    <source>
        <dbReference type="SAM" id="MobiDB-lite"/>
    </source>
</evidence>
<dbReference type="OrthoDB" id="10496676at2759"/>
<dbReference type="GeneID" id="64979558"/>
<dbReference type="AlphaFoldDB" id="A0A7R8ASK6"/>
<name>A0A7R8ASK6_9EURO</name>
<dbReference type="EMBL" id="AP024449">
    <property type="protein sequence ID" value="BCS29561.1"/>
    <property type="molecule type" value="Genomic_DNA"/>
</dbReference>
<keyword evidence="3" id="KW-1185">Reference proteome</keyword>
<reference evidence="2" key="2">
    <citation type="submission" date="2021-02" db="EMBL/GenBank/DDBJ databases">
        <title>Aspergillus puulaauensis MK2 genome sequence.</title>
        <authorList>
            <person name="Futagami T."/>
            <person name="Mori K."/>
            <person name="Kadooka C."/>
            <person name="Tanaka T."/>
        </authorList>
    </citation>
    <scope>NUCLEOTIDE SEQUENCE</scope>
    <source>
        <strain evidence="2">MK2</strain>
    </source>
</reference>